<evidence type="ECO:0000256" key="5">
    <source>
        <dbReference type="PROSITE-ProRule" id="PRU00169"/>
    </source>
</evidence>
<dbReference type="SMART" id="SM00448">
    <property type="entry name" value="REC"/>
    <property type="match status" value="2"/>
</dbReference>
<feature type="domain" description="Histidine kinase" evidence="6">
    <location>
        <begin position="275"/>
        <end position="493"/>
    </location>
</feature>
<dbReference type="PANTHER" id="PTHR45339:SF1">
    <property type="entry name" value="HYBRID SIGNAL TRANSDUCTION HISTIDINE KINASE J"/>
    <property type="match status" value="1"/>
</dbReference>
<keyword evidence="4" id="KW-0902">Two-component regulatory system</keyword>
<dbReference type="CDD" id="cd00082">
    <property type="entry name" value="HisKA"/>
    <property type="match status" value="1"/>
</dbReference>
<dbReference type="Gene3D" id="3.40.50.2300">
    <property type="match status" value="2"/>
</dbReference>
<evidence type="ECO:0000256" key="3">
    <source>
        <dbReference type="ARBA" id="ARBA00022553"/>
    </source>
</evidence>
<dbReference type="SUPFAM" id="SSF52172">
    <property type="entry name" value="CheY-like"/>
    <property type="match status" value="2"/>
</dbReference>
<dbReference type="RefSeq" id="WP_182808437.1">
    <property type="nucleotide sequence ID" value="NZ_JACJFM010000008.1"/>
</dbReference>
<dbReference type="InterPro" id="IPR036097">
    <property type="entry name" value="HisK_dim/P_sf"/>
</dbReference>
<comment type="catalytic activity">
    <reaction evidence="1">
        <text>ATP + protein L-histidine = ADP + protein N-phospho-L-histidine.</text>
        <dbReference type="EC" id="2.7.13.3"/>
    </reaction>
</comment>
<evidence type="ECO:0000259" key="6">
    <source>
        <dbReference type="PROSITE" id="PS50109"/>
    </source>
</evidence>
<dbReference type="SMART" id="SM00387">
    <property type="entry name" value="HATPase_c"/>
    <property type="match status" value="1"/>
</dbReference>
<name>A0A839IQE2_9GAMM</name>
<dbReference type="InterPro" id="IPR001789">
    <property type="entry name" value="Sig_transdc_resp-reg_receiver"/>
</dbReference>
<dbReference type="Pfam" id="PF02518">
    <property type="entry name" value="HATPase_c"/>
    <property type="match status" value="1"/>
</dbReference>
<dbReference type="Pfam" id="PF00512">
    <property type="entry name" value="HisKA"/>
    <property type="match status" value="1"/>
</dbReference>
<dbReference type="PANTHER" id="PTHR45339">
    <property type="entry name" value="HYBRID SIGNAL TRANSDUCTION HISTIDINE KINASE J"/>
    <property type="match status" value="1"/>
</dbReference>
<reference evidence="8 9" key="1">
    <citation type="submission" date="2020-08" db="EMBL/GenBank/DDBJ databases">
        <title>Oceanospirillum sp. nov. isolated from marine sediment.</title>
        <authorList>
            <person name="Ji X."/>
        </authorList>
    </citation>
    <scope>NUCLEOTIDE SEQUENCE [LARGE SCALE GENOMIC DNA]</scope>
    <source>
        <strain evidence="8 9">D5</strain>
    </source>
</reference>
<evidence type="ECO:0000313" key="9">
    <source>
        <dbReference type="Proteomes" id="UP000565262"/>
    </source>
</evidence>
<accession>A0A839IQE2</accession>
<dbReference type="InterPro" id="IPR003594">
    <property type="entry name" value="HATPase_dom"/>
</dbReference>
<dbReference type="Gene3D" id="3.30.565.10">
    <property type="entry name" value="Histidine kinase-like ATPase, C-terminal domain"/>
    <property type="match status" value="1"/>
</dbReference>
<dbReference type="CDD" id="cd16922">
    <property type="entry name" value="HATPase_EvgS-ArcB-TorS-like"/>
    <property type="match status" value="1"/>
</dbReference>
<dbReference type="Proteomes" id="UP000565262">
    <property type="component" value="Unassembled WGS sequence"/>
</dbReference>
<feature type="domain" description="Response regulatory" evidence="7">
    <location>
        <begin position="129"/>
        <end position="246"/>
    </location>
</feature>
<proteinExistence type="predicted"/>
<dbReference type="Pfam" id="PF00072">
    <property type="entry name" value="Response_reg"/>
    <property type="match status" value="2"/>
</dbReference>
<dbReference type="InterPro" id="IPR011006">
    <property type="entry name" value="CheY-like_superfamily"/>
</dbReference>
<dbReference type="InterPro" id="IPR004358">
    <property type="entry name" value="Sig_transdc_His_kin-like_C"/>
</dbReference>
<evidence type="ECO:0000256" key="2">
    <source>
        <dbReference type="ARBA" id="ARBA00012438"/>
    </source>
</evidence>
<feature type="domain" description="Response regulatory" evidence="7">
    <location>
        <begin position="6"/>
        <end position="122"/>
    </location>
</feature>
<dbReference type="InterPro" id="IPR005467">
    <property type="entry name" value="His_kinase_dom"/>
</dbReference>
<keyword evidence="3 5" id="KW-0597">Phosphoprotein</keyword>
<evidence type="ECO:0000256" key="4">
    <source>
        <dbReference type="ARBA" id="ARBA00023012"/>
    </source>
</evidence>
<organism evidence="8 9">
    <name type="scientific">Oceanospirillum sediminis</name>
    <dbReference type="NCBI Taxonomy" id="2760088"/>
    <lineage>
        <taxon>Bacteria</taxon>
        <taxon>Pseudomonadati</taxon>
        <taxon>Pseudomonadota</taxon>
        <taxon>Gammaproteobacteria</taxon>
        <taxon>Oceanospirillales</taxon>
        <taxon>Oceanospirillaceae</taxon>
        <taxon>Oceanospirillum</taxon>
    </lineage>
</organism>
<dbReference type="PROSITE" id="PS50109">
    <property type="entry name" value="HIS_KIN"/>
    <property type="match status" value="1"/>
</dbReference>
<dbReference type="PRINTS" id="PR00344">
    <property type="entry name" value="BCTRLSENSOR"/>
</dbReference>
<dbReference type="GO" id="GO:0000155">
    <property type="term" value="F:phosphorelay sensor kinase activity"/>
    <property type="evidence" value="ECO:0007669"/>
    <property type="project" value="InterPro"/>
</dbReference>
<dbReference type="SMART" id="SM00388">
    <property type="entry name" value="HisKA"/>
    <property type="match status" value="1"/>
</dbReference>
<comment type="caution">
    <text evidence="5">Lacks conserved residue(s) required for the propagation of feature annotation.</text>
</comment>
<evidence type="ECO:0000256" key="1">
    <source>
        <dbReference type="ARBA" id="ARBA00000085"/>
    </source>
</evidence>
<dbReference type="EMBL" id="JACJFM010000008">
    <property type="protein sequence ID" value="MBB1486657.1"/>
    <property type="molecule type" value="Genomic_DNA"/>
</dbReference>
<dbReference type="PROSITE" id="PS50110">
    <property type="entry name" value="RESPONSE_REGULATORY"/>
    <property type="match status" value="2"/>
</dbReference>
<dbReference type="SUPFAM" id="SSF47384">
    <property type="entry name" value="Homodimeric domain of signal transducing histidine kinase"/>
    <property type="match status" value="1"/>
</dbReference>
<dbReference type="Gene3D" id="1.10.287.130">
    <property type="match status" value="1"/>
</dbReference>
<dbReference type="InterPro" id="IPR003661">
    <property type="entry name" value="HisK_dim/P_dom"/>
</dbReference>
<protein>
    <recommendedName>
        <fullName evidence="2">histidine kinase</fullName>
        <ecNumber evidence="2">2.7.13.3</ecNumber>
    </recommendedName>
</protein>
<comment type="caution">
    <text evidence="8">The sequence shown here is derived from an EMBL/GenBank/DDBJ whole genome shotgun (WGS) entry which is preliminary data.</text>
</comment>
<evidence type="ECO:0000259" key="7">
    <source>
        <dbReference type="PROSITE" id="PS50110"/>
    </source>
</evidence>
<gene>
    <name evidence="8" type="ORF">H4O21_08540</name>
</gene>
<feature type="modified residue" description="4-aspartylphosphate" evidence="5">
    <location>
        <position position="179"/>
    </location>
</feature>
<dbReference type="SUPFAM" id="SSF55874">
    <property type="entry name" value="ATPase domain of HSP90 chaperone/DNA topoisomerase II/histidine kinase"/>
    <property type="match status" value="1"/>
</dbReference>
<sequence length="505" mass="55742">MSHSNKILLVDNSPFFLNILREAIVAKSHFEADVSVASSRQEALSCLKSSDGWLVVISGYELPDASGGEFIQDTLAFNIPVIMLTSALTESERQKALRLNIVDYFPKDTNCFSEVAGLVNQLRDNHRHKILIVDDSPAFCSFAERLLLSQNYQVQVCHSALEAMTLIRKDADITLTLIDYILPDMDGSQLIPRLRTSRNANSLPIIAISAFDEKNIAARMIKAGASDFLLKPVDHEELLLRIRSSLRLLDQFNYAEQARIEAQEANRAKSQFLSRISHEFRTPLNAIIGFSQLLSGDDNLDKEQLECLEEIHHASEHLLSLINEVLDLSHIESGKVKVLISAVKASELVQEAGRMLINQAEEKGVKLSLPDVIADNRDLLVTDGGRIKQILINLISNGIKYNREGGSLIVSLEAVDGACVFSVKDTGSGIDEKHLDTLFDPFTRAHSEQLKIEGNGLGLSICKKLADLLGGEIRVHSILGEGSTFTLRLPVEPPEALLTSGMCRL</sequence>
<dbReference type="InterPro" id="IPR036890">
    <property type="entry name" value="HATPase_C_sf"/>
</dbReference>
<evidence type="ECO:0000313" key="8">
    <source>
        <dbReference type="EMBL" id="MBB1486657.1"/>
    </source>
</evidence>
<dbReference type="EC" id="2.7.13.3" evidence="2"/>
<dbReference type="AlphaFoldDB" id="A0A839IQE2"/>
<keyword evidence="9" id="KW-1185">Reference proteome</keyword>